<evidence type="ECO:0000256" key="4">
    <source>
        <dbReference type="ARBA" id="ARBA00022553"/>
    </source>
</evidence>
<evidence type="ECO:0000313" key="12">
    <source>
        <dbReference type="EMBL" id="ABZ85155.1"/>
    </source>
</evidence>
<keyword evidence="5" id="KW-0808">Transferase</keyword>
<keyword evidence="6 12" id="KW-0418">Kinase</keyword>
<comment type="catalytic activity">
    <reaction evidence="1">
        <text>ATP + protein L-histidine = ADP + protein N-phospho-L-histidine.</text>
        <dbReference type="EC" id="2.7.13.3"/>
    </reaction>
</comment>
<dbReference type="Gene3D" id="1.20.120.160">
    <property type="entry name" value="HPT domain"/>
    <property type="match status" value="1"/>
</dbReference>
<dbReference type="InterPro" id="IPR036890">
    <property type="entry name" value="HATPase_C_sf"/>
</dbReference>
<evidence type="ECO:0000256" key="5">
    <source>
        <dbReference type="ARBA" id="ARBA00022679"/>
    </source>
</evidence>
<dbReference type="STRING" id="498761.HM1_2626"/>
<reference evidence="12 13" key="1">
    <citation type="journal article" date="2008" name="J. Bacteriol.">
        <title>The genome of Heliobacterium modesticaldum, a phototrophic representative of the Firmicutes containing the simplest photosynthetic apparatus.</title>
        <authorList>
            <person name="Sattley W.M."/>
            <person name="Madigan M.T."/>
            <person name="Swingley W.D."/>
            <person name="Cheung P.C."/>
            <person name="Clocksin K.M."/>
            <person name="Conrad A.L."/>
            <person name="Dejesa L.C."/>
            <person name="Honchak B.M."/>
            <person name="Jung D.O."/>
            <person name="Karbach L.E."/>
            <person name="Kurdoglu A."/>
            <person name="Lahiri S."/>
            <person name="Mastrian S.D."/>
            <person name="Page L.E."/>
            <person name="Taylor H.L."/>
            <person name="Wang Z.T."/>
            <person name="Raymond J."/>
            <person name="Chen M."/>
            <person name="Blankenship R.E."/>
            <person name="Touchman J.W."/>
        </authorList>
    </citation>
    <scope>NUCLEOTIDE SEQUENCE [LARGE SCALE GENOMIC DNA]</scope>
    <source>
        <strain evidence="13">ATCC 51547 / Ice1</strain>
    </source>
</reference>
<evidence type="ECO:0000256" key="9">
    <source>
        <dbReference type="SAM" id="Coils"/>
    </source>
</evidence>
<dbReference type="SUPFAM" id="SSF47226">
    <property type="entry name" value="Histidine-containing phosphotransfer domain, HPT domain"/>
    <property type="match status" value="1"/>
</dbReference>
<evidence type="ECO:0000256" key="8">
    <source>
        <dbReference type="PROSITE-ProRule" id="PRU00110"/>
    </source>
</evidence>
<dbReference type="eggNOG" id="COG0643">
    <property type="taxonomic scope" value="Bacteria"/>
</dbReference>
<evidence type="ECO:0000259" key="11">
    <source>
        <dbReference type="PROSITE" id="PS50894"/>
    </source>
</evidence>
<keyword evidence="9" id="KW-0175">Coiled coil</keyword>
<feature type="coiled-coil region" evidence="9">
    <location>
        <begin position="1"/>
        <end position="28"/>
    </location>
</feature>
<dbReference type="HOGENOM" id="CLU_020571_0_0_9"/>
<sequence>MVELSKRREKQIRLLEKQKETIKNLMDNAGQGFLSFGNDLVIFNEYSLECVDIFEREIGGLNFLELIGCHLSQEERETTDAVLKGIFNANNSLERNVYISLLPSEIKVAEKIIQCEYKVIPQLEQKIVMAILTDITEKKALEQKMIEEKNNLKMVLKALSCQSDIINGMDGFKELMEKTVPEILESGYSPAEKLSEIYRAVHTYKGDFSQLHLSHTAAHLHELEDRLSLLTDSGNVTVEAIKEIVDSVDCEHYLARDREIITEILGEDFFCQSQTFAVSLDRIIEIEQRVTAAFSDEQQAELLSLIRRLRCSNFKDILAPYGEYVQSLAERLEKGIKPIEISGDDIFIDKRAYTKFCKSLIHVFRNVVDHGIEDMDSRIEAGKPEYGTIRVEVKAESEGFTLVIADDGKGIDPAVIKAKALEKGIYSEEAIDGLSDKEVIEIIFMDRFSTKDEVSIVSGRGVGMAAVRAEVESLGGSVEVCSEVGKGTAFIFRLPRIIT</sequence>
<dbReference type="GO" id="GO:0006935">
    <property type="term" value="P:chemotaxis"/>
    <property type="evidence" value="ECO:0007669"/>
    <property type="project" value="UniProtKB-KW"/>
</dbReference>
<evidence type="ECO:0000256" key="3">
    <source>
        <dbReference type="ARBA" id="ARBA00022500"/>
    </source>
</evidence>
<proteinExistence type="predicted"/>
<dbReference type="GO" id="GO:0000160">
    <property type="term" value="P:phosphorelay signal transduction system"/>
    <property type="evidence" value="ECO:0007669"/>
    <property type="project" value="UniProtKB-KW"/>
</dbReference>
<gene>
    <name evidence="12" type="primary">cheA</name>
    <name evidence="12" type="ORF">HM1_2626</name>
</gene>
<name>B0TBE2_HELMI</name>
<feature type="modified residue" description="Phosphohistidine" evidence="8">
    <location>
        <position position="202"/>
    </location>
</feature>
<dbReference type="EMBL" id="CP000930">
    <property type="protein sequence ID" value="ABZ85155.1"/>
    <property type="molecule type" value="Genomic_DNA"/>
</dbReference>
<dbReference type="Gene3D" id="3.30.565.10">
    <property type="entry name" value="Histidine kinase-like ATPase, C-terminal domain"/>
    <property type="match status" value="1"/>
</dbReference>
<keyword evidence="7" id="KW-0902">Two-component regulatory system</keyword>
<dbReference type="InterPro" id="IPR051315">
    <property type="entry name" value="Bact_Chemotaxis_CheA"/>
</dbReference>
<evidence type="ECO:0000256" key="2">
    <source>
        <dbReference type="ARBA" id="ARBA00012438"/>
    </source>
</evidence>
<dbReference type="InterPro" id="IPR008207">
    <property type="entry name" value="Sig_transdc_His_kin_Hpt_dom"/>
</dbReference>
<dbReference type="Pfam" id="PF02518">
    <property type="entry name" value="HATPase_c"/>
    <property type="match status" value="1"/>
</dbReference>
<dbReference type="SUPFAM" id="SSF55874">
    <property type="entry name" value="ATPase domain of HSP90 chaperone/DNA topoisomerase II/histidine kinase"/>
    <property type="match status" value="1"/>
</dbReference>
<dbReference type="FunFam" id="3.30.565.10:FF:000016">
    <property type="entry name" value="Chemotaxis protein CheA, putative"/>
    <property type="match status" value="1"/>
</dbReference>
<dbReference type="GO" id="GO:0004673">
    <property type="term" value="F:protein histidine kinase activity"/>
    <property type="evidence" value="ECO:0007669"/>
    <property type="project" value="UniProtKB-EC"/>
</dbReference>
<dbReference type="InterPro" id="IPR004358">
    <property type="entry name" value="Sig_transdc_His_kin-like_C"/>
</dbReference>
<evidence type="ECO:0000256" key="1">
    <source>
        <dbReference type="ARBA" id="ARBA00000085"/>
    </source>
</evidence>
<dbReference type="KEGG" id="hmo:HM1_2626"/>
<feature type="domain" description="Histidine kinase" evidence="10">
    <location>
        <begin position="360"/>
        <end position="498"/>
    </location>
</feature>
<evidence type="ECO:0000259" key="10">
    <source>
        <dbReference type="PROSITE" id="PS50109"/>
    </source>
</evidence>
<evidence type="ECO:0000313" key="13">
    <source>
        <dbReference type="Proteomes" id="UP000008550"/>
    </source>
</evidence>
<dbReference type="PROSITE" id="PS50109">
    <property type="entry name" value="HIS_KIN"/>
    <property type="match status" value="1"/>
</dbReference>
<evidence type="ECO:0000256" key="7">
    <source>
        <dbReference type="ARBA" id="ARBA00023012"/>
    </source>
</evidence>
<dbReference type="PROSITE" id="PS50894">
    <property type="entry name" value="HPT"/>
    <property type="match status" value="1"/>
</dbReference>
<accession>B0TBE2</accession>
<keyword evidence="3" id="KW-0145">Chemotaxis</keyword>
<dbReference type="PANTHER" id="PTHR43395">
    <property type="entry name" value="SENSOR HISTIDINE KINASE CHEA"/>
    <property type="match status" value="1"/>
</dbReference>
<protein>
    <recommendedName>
        <fullName evidence="2">histidine kinase</fullName>
        <ecNumber evidence="2">2.7.13.3</ecNumber>
    </recommendedName>
</protein>
<dbReference type="InterPro" id="IPR036641">
    <property type="entry name" value="HPT_dom_sf"/>
</dbReference>
<feature type="domain" description="HPt" evidence="11">
    <location>
        <begin position="161"/>
        <end position="258"/>
    </location>
</feature>
<dbReference type="AlphaFoldDB" id="B0TBE2"/>
<dbReference type="SMART" id="SM00387">
    <property type="entry name" value="HATPase_c"/>
    <property type="match status" value="1"/>
</dbReference>
<organism evidence="12 13">
    <name type="scientific">Heliobacterium modesticaldum (strain ATCC 51547 / Ice1)</name>
    <dbReference type="NCBI Taxonomy" id="498761"/>
    <lineage>
        <taxon>Bacteria</taxon>
        <taxon>Bacillati</taxon>
        <taxon>Bacillota</taxon>
        <taxon>Clostridia</taxon>
        <taxon>Eubacteriales</taxon>
        <taxon>Heliobacteriaceae</taxon>
        <taxon>Heliomicrobium</taxon>
    </lineage>
</organism>
<evidence type="ECO:0000256" key="6">
    <source>
        <dbReference type="ARBA" id="ARBA00022777"/>
    </source>
</evidence>
<dbReference type="PRINTS" id="PR00344">
    <property type="entry name" value="BCTRLSENSOR"/>
</dbReference>
<keyword evidence="4 8" id="KW-0597">Phosphoprotein</keyword>
<dbReference type="InterPro" id="IPR005467">
    <property type="entry name" value="His_kinase_dom"/>
</dbReference>
<dbReference type="InterPro" id="IPR003594">
    <property type="entry name" value="HATPase_dom"/>
</dbReference>
<dbReference type="PANTHER" id="PTHR43395:SF10">
    <property type="entry name" value="CHEMOTAXIS PROTEIN CHEA"/>
    <property type="match status" value="1"/>
</dbReference>
<dbReference type="Proteomes" id="UP000008550">
    <property type="component" value="Chromosome"/>
</dbReference>
<keyword evidence="13" id="KW-1185">Reference proteome</keyword>
<dbReference type="EC" id="2.7.13.3" evidence="2"/>